<dbReference type="PRINTS" id="PR00756">
    <property type="entry name" value="ALADIPTASE"/>
</dbReference>
<dbReference type="PANTHER" id="PTHR11533">
    <property type="entry name" value="PROTEASE M1 ZINC METALLOPROTEASE"/>
    <property type="match status" value="1"/>
</dbReference>
<keyword evidence="10" id="KW-0449">Lipoprotein</keyword>
<keyword evidence="11" id="KW-0732">Signal</keyword>
<dbReference type="SUPFAM" id="SSF55486">
    <property type="entry name" value="Metalloproteases ('zincins'), catalytic domain"/>
    <property type="match status" value="1"/>
</dbReference>
<keyword evidence="16" id="KW-1185">Reference proteome</keyword>
<proteinExistence type="inferred from homology"/>
<evidence type="ECO:0000313" key="15">
    <source>
        <dbReference type="EMBL" id="KYN29427.1"/>
    </source>
</evidence>
<dbReference type="InterPro" id="IPR034016">
    <property type="entry name" value="M1_APN-typ"/>
</dbReference>
<accession>A0A151JR26</accession>
<dbReference type="GO" id="GO:0070006">
    <property type="term" value="F:metalloaminopeptidase activity"/>
    <property type="evidence" value="ECO:0007669"/>
    <property type="project" value="TreeGrafter"/>
</dbReference>
<dbReference type="GO" id="GO:0006508">
    <property type="term" value="P:proteolysis"/>
    <property type="evidence" value="ECO:0007669"/>
    <property type="project" value="UniProtKB-KW"/>
</dbReference>
<evidence type="ECO:0000256" key="4">
    <source>
        <dbReference type="ARBA" id="ARBA00022622"/>
    </source>
</evidence>
<dbReference type="GO" id="GO:0005615">
    <property type="term" value="C:extracellular space"/>
    <property type="evidence" value="ECO:0007669"/>
    <property type="project" value="TreeGrafter"/>
</dbReference>
<dbReference type="Gene3D" id="1.10.390.10">
    <property type="entry name" value="Neutral Protease Domain 2"/>
    <property type="match status" value="1"/>
</dbReference>
<dbReference type="InterPro" id="IPR042097">
    <property type="entry name" value="Aminopeptidase_N-like_N_sf"/>
</dbReference>
<evidence type="ECO:0000256" key="9">
    <source>
        <dbReference type="ARBA" id="ARBA00023049"/>
    </source>
</evidence>
<evidence type="ECO:0000256" key="6">
    <source>
        <dbReference type="ARBA" id="ARBA00022723"/>
    </source>
</evidence>
<evidence type="ECO:0000256" key="1">
    <source>
        <dbReference type="ARBA" id="ARBA00001947"/>
    </source>
</evidence>
<dbReference type="GO" id="GO:0005886">
    <property type="term" value="C:plasma membrane"/>
    <property type="evidence" value="ECO:0007669"/>
    <property type="project" value="UniProtKB-SubCell"/>
</dbReference>
<protein>
    <submittedName>
        <fullName evidence="15">Aminopeptidase N</fullName>
    </submittedName>
</protein>
<keyword evidence="7" id="KW-0378">Hydrolase</keyword>
<gene>
    <name evidence="15" type="ORF">ALC57_01129</name>
</gene>
<evidence type="ECO:0000256" key="3">
    <source>
        <dbReference type="ARBA" id="ARBA00010136"/>
    </source>
</evidence>
<keyword evidence="5" id="KW-0645">Protease</keyword>
<evidence type="ECO:0000259" key="13">
    <source>
        <dbReference type="Pfam" id="PF11838"/>
    </source>
</evidence>
<dbReference type="InterPro" id="IPR014782">
    <property type="entry name" value="Peptidase_M1_dom"/>
</dbReference>
<evidence type="ECO:0000256" key="7">
    <source>
        <dbReference type="ARBA" id="ARBA00022801"/>
    </source>
</evidence>
<evidence type="ECO:0000256" key="11">
    <source>
        <dbReference type="SAM" id="SignalP"/>
    </source>
</evidence>
<keyword evidence="8" id="KW-0862">Zinc</keyword>
<keyword evidence="4" id="KW-0472">Membrane</keyword>
<name>A0A151JR26_9HYME</name>
<keyword evidence="9" id="KW-0482">Metalloprotease</keyword>
<evidence type="ECO:0000256" key="5">
    <source>
        <dbReference type="ARBA" id="ARBA00022670"/>
    </source>
</evidence>
<dbReference type="GO" id="GO:0098552">
    <property type="term" value="C:side of membrane"/>
    <property type="evidence" value="ECO:0007669"/>
    <property type="project" value="UniProtKB-KW"/>
</dbReference>
<evidence type="ECO:0000313" key="16">
    <source>
        <dbReference type="Proteomes" id="UP000078492"/>
    </source>
</evidence>
<dbReference type="InterPro" id="IPR045357">
    <property type="entry name" value="Aminopeptidase_N-like_N"/>
</dbReference>
<feature type="signal peptide" evidence="11">
    <location>
        <begin position="1"/>
        <end position="26"/>
    </location>
</feature>
<comment type="similarity">
    <text evidence="3">Belongs to the peptidase M1 family.</text>
</comment>
<organism evidence="15 16">
    <name type="scientific">Trachymyrmex cornetzi</name>
    <dbReference type="NCBI Taxonomy" id="471704"/>
    <lineage>
        <taxon>Eukaryota</taxon>
        <taxon>Metazoa</taxon>
        <taxon>Ecdysozoa</taxon>
        <taxon>Arthropoda</taxon>
        <taxon>Hexapoda</taxon>
        <taxon>Insecta</taxon>
        <taxon>Pterygota</taxon>
        <taxon>Neoptera</taxon>
        <taxon>Endopterygota</taxon>
        <taxon>Hymenoptera</taxon>
        <taxon>Apocrita</taxon>
        <taxon>Aculeata</taxon>
        <taxon>Formicoidea</taxon>
        <taxon>Formicidae</taxon>
        <taxon>Myrmicinae</taxon>
        <taxon>Trachymyrmex</taxon>
    </lineage>
</organism>
<evidence type="ECO:0000256" key="10">
    <source>
        <dbReference type="ARBA" id="ARBA00023288"/>
    </source>
</evidence>
<dbReference type="InterPro" id="IPR024571">
    <property type="entry name" value="ERAP1-like_C_dom"/>
</dbReference>
<dbReference type="EMBL" id="KQ978649">
    <property type="protein sequence ID" value="KYN29427.1"/>
    <property type="molecule type" value="Genomic_DNA"/>
</dbReference>
<comment type="cofactor">
    <cofactor evidence="1">
        <name>Zn(2+)</name>
        <dbReference type="ChEBI" id="CHEBI:29105"/>
    </cofactor>
</comment>
<dbReference type="PANTHER" id="PTHR11533:SF294">
    <property type="entry name" value="THYROTROPIN-RELEASING HORMONE-DEGRADING ECTOENZYME"/>
    <property type="match status" value="1"/>
</dbReference>
<feature type="domain" description="ERAP1-like C-terminal" evidence="13">
    <location>
        <begin position="433"/>
        <end position="607"/>
    </location>
</feature>
<reference evidence="15 16" key="1">
    <citation type="submission" date="2015-09" db="EMBL/GenBank/DDBJ databases">
        <title>Trachymyrmex cornetzi WGS genome.</title>
        <authorList>
            <person name="Nygaard S."/>
            <person name="Hu H."/>
            <person name="Boomsma J."/>
            <person name="Zhang G."/>
        </authorList>
    </citation>
    <scope>NUCLEOTIDE SEQUENCE [LARGE SCALE GENOMIC DNA]</scope>
    <source>
        <strain evidence="15">Tcor2-1</strain>
        <tissue evidence="15">Whole body</tissue>
    </source>
</reference>
<keyword evidence="4" id="KW-0336">GPI-anchor</keyword>
<dbReference type="Proteomes" id="UP000078492">
    <property type="component" value="Unassembled WGS sequence"/>
</dbReference>
<evidence type="ECO:0000259" key="12">
    <source>
        <dbReference type="Pfam" id="PF01433"/>
    </source>
</evidence>
<dbReference type="GO" id="GO:0042277">
    <property type="term" value="F:peptide binding"/>
    <property type="evidence" value="ECO:0007669"/>
    <property type="project" value="TreeGrafter"/>
</dbReference>
<keyword evidence="6" id="KW-0479">Metal-binding</keyword>
<feature type="domain" description="Aminopeptidase N-like N-terminal" evidence="14">
    <location>
        <begin position="66"/>
        <end position="247"/>
    </location>
</feature>
<dbReference type="Pfam" id="PF11838">
    <property type="entry name" value="ERAP1_C"/>
    <property type="match status" value="1"/>
</dbReference>
<dbReference type="Pfam" id="PF17900">
    <property type="entry name" value="Peptidase_M1_N"/>
    <property type="match status" value="1"/>
</dbReference>
<dbReference type="STRING" id="471704.A0A151JR26"/>
<dbReference type="SUPFAM" id="SSF63737">
    <property type="entry name" value="Leukotriene A4 hydrolase N-terminal domain"/>
    <property type="match status" value="1"/>
</dbReference>
<evidence type="ECO:0000259" key="14">
    <source>
        <dbReference type="Pfam" id="PF17900"/>
    </source>
</evidence>
<dbReference type="AlphaFoldDB" id="A0A151JR26"/>
<dbReference type="CDD" id="cd09601">
    <property type="entry name" value="M1_APN-Q_like"/>
    <property type="match status" value="1"/>
</dbReference>
<evidence type="ECO:0000256" key="2">
    <source>
        <dbReference type="ARBA" id="ARBA00004609"/>
    </source>
</evidence>
<dbReference type="GO" id="GO:0043171">
    <property type="term" value="P:peptide catabolic process"/>
    <property type="evidence" value="ECO:0007669"/>
    <property type="project" value="TreeGrafter"/>
</dbReference>
<comment type="subcellular location">
    <subcellularLocation>
        <location evidence="2">Cell membrane</location>
        <topology evidence="2">Lipid-anchor</topology>
        <topology evidence="2">GPI-anchor</topology>
    </subcellularLocation>
</comment>
<keyword evidence="15" id="KW-0031">Aminopeptidase</keyword>
<dbReference type="InterPro" id="IPR001930">
    <property type="entry name" value="Peptidase_M1"/>
</dbReference>
<dbReference type="GO" id="GO:0005737">
    <property type="term" value="C:cytoplasm"/>
    <property type="evidence" value="ECO:0007669"/>
    <property type="project" value="TreeGrafter"/>
</dbReference>
<dbReference type="Gene3D" id="2.60.40.1730">
    <property type="entry name" value="tricorn interacting facor f3 domain"/>
    <property type="match status" value="1"/>
</dbReference>
<sequence>MNVAHISSTVIFIIAIIILNSKEVNNFSVPKEARSPYNVTPVHYHIEILDYTVSKDQYADRNAFILDTTVNLDRSYGSFVFHGKTSTTINILESTQYIRLHQLHILIGRQNINLTTYSGIIYVLNKYSYNYNTNILEFVLSYILYPGLYTFKIEFFGNLIENHTGIYKNFYTGNRTALLLDPHIQENGMRQLFPCWDEPHFKATFNISISHPRFYSALSNMPTKSLTYDRYSDLLRTNFHITPPMSTLQVAIVVTDYYGFKINENITLWSCICYSVQYSVQLECAQRIITDITSHLKSEFSGINIPKMDHVAIPNFPQDGTSKWGLIFHTEANLICDKQSDSIMHQIEVARLIASKIAYQWFSNVFSYNWWTQFWLHDGLATLFGEETIVKNLKNYKLRITETLLTKNFTTCLTPDSPSVTLYVQQIDWAYDWIVNIQRAGYYRVKYNLKGWNAIANYLNSTAGEYEGISVINRAKIIDDAFHLMMENQLDVSIFWNLTQFLSQETNYVVWYPMIKVFEYMSTIFPFSKDEIKELLNKPLMAILFDKHIKENGFTESFKQEILKWSCALKHIQCAKRAKDTLEDHLQNPEIEPVSAEWKHWTYCRGFILCYFNEHSVWFEVRDMWLRKPDHDLLPFLACCETDWIITVHLQNLFLNRFSQNEREDVAVIRSSINIFHSVVSKHANNYNILRKILGNLGKIKPK</sequence>
<feature type="chain" id="PRO_5007582953" evidence="11">
    <location>
        <begin position="27"/>
        <end position="703"/>
    </location>
</feature>
<dbReference type="InterPro" id="IPR050344">
    <property type="entry name" value="Peptidase_M1_aminopeptidases"/>
</dbReference>
<dbReference type="GO" id="GO:0008270">
    <property type="term" value="F:zinc ion binding"/>
    <property type="evidence" value="ECO:0007669"/>
    <property type="project" value="InterPro"/>
</dbReference>
<keyword evidence="4" id="KW-0325">Glycoprotein</keyword>
<evidence type="ECO:0000256" key="8">
    <source>
        <dbReference type="ARBA" id="ARBA00022833"/>
    </source>
</evidence>
<dbReference type="InterPro" id="IPR027268">
    <property type="entry name" value="Peptidase_M4/M1_CTD_sf"/>
</dbReference>
<dbReference type="Gene3D" id="1.25.50.20">
    <property type="match status" value="1"/>
</dbReference>
<dbReference type="Pfam" id="PF01433">
    <property type="entry name" value="Peptidase_M1"/>
    <property type="match status" value="1"/>
</dbReference>
<feature type="domain" description="Peptidase M1 membrane alanine aminopeptidase" evidence="12">
    <location>
        <begin position="282"/>
        <end position="419"/>
    </location>
</feature>